<sequence length="1375" mass="149435">MTQVPVERTPDRWRPARAGILNVWRYYQEVFTFHRGRLLLRGRNGTGKSKALELLLPFLLDASLRPNRLSTFGGNERAMHWNMIGHGYPGATRVGYVWLEFERPTAEGTEHLTLGARLQATRDVSSVTPTYFTSSARVGEGLSLLTPEKQPLTVKQLKEALEGTGLGTVHPGPKEYRSAVRGLLYPRLDQARYDALITALLQLRTPKLSERLDPGLLSSLLSSALPPLGQGELADIAGGFERLDRHREQLRDLAEEVAAARTLADRQRVYSARMLRGAAAELTTATAEMGRRAEELREAQGAAEGVAAELTRLGEQEEELGEQSETVSGELRGLRDSEAYRAGSGIELLRESAGAASEEETRSAAEAERRRELAERAEQAAQQSSEQVARAERGAAGVRSKVERAAHRSDLVGVFEEAERVLEAQGREGVQPARRLLRAAVSHRGELIHEVRASLGRLRELLRRREELEADLGTMEEELEAAEQAEAGAGSAHEARLSRFTEDLVAWARGCVELPLTDPGGRGGSEELDALDALDVLDLLVQGVDHETGAGPHAEVAAARQSAGEELAALRQRVRQRAEELGAERAAVSDRIAALEAATVVEPPVPHTRTADRSERAGAPLWRLVAFADGFPEPARAGVEAALEASGLLDAWLAPDGSVSGVAGDTVLSSQVRAVSGSSLADVLVVEEGVPVPAEHVCSVLAGIAYTAVGSGGAAGTGQGADRPDVPVLVGADGSWRLGHLHGQWRKEAPTHIGAHARERNRARLIAELTVRLGELDDALELVAEEESALAERRRRLDAEVAAMPADTTTRGTARDLRSAQDLVSHRRGALERQRTRLSEHEPLVAKADGELRTLAARHRLPADGEALEAARSALGSLGEAVEVWLDSRVELFGLVGKREQHRESAETARTEAGLAARTAAGAAREARELNARLAAVDATVGVEHRRVQERVALGERRLKELRDALATTRSEQNTAQARRGELLAEVRVLQERSGAALAARDTSAERFRALLGTSLLEDSGLEPPETDLATVRGALDAARAIAAASARSDHSPERISGARAKVAEAMHEARETLARRAYLELLTDGADGDVQRVSALLDGVRVGARGLYEALLEEQRVRSADLTGEERELFDRVLTGDTRRHLAERIRRATGLVAGMNERLSRVRTASRISVRLRWEVAPDAPAGTERARELLVKDPRMLGEADRTALHAFFRERIDDARAEDSAAGWEEHLTQVLDYTSWHRFTVELDRDDGRGWQRLTRREHGGLSGGEKAIALHLPLFAAVAAHYATDPEAPRFILLDEVFVGVDSTNRGQIFALLVDLGLDLVLTSDHEWCTYTELDGIAIHQLVPADPDEDDDAVTTVRWVWTGSALEEA</sequence>
<name>A0ABY5DGI9_9ACTN</name>
<feature type="coiled-coil region" evidence="1">
    <location>
        <begin position="945"/>
        <end position="979"/>
    </location>
</feature>
<dbReference type="InterPro" id="IPR027417">
    <property type="entry name" value="P-loop_NTPase"/>
</dbReference>
<dbReference type="Gene3D" id="3.40.50.300">
    <property type="entry name" value="P-loop containing nucleotide triphosphate hydrolases"/>
    <property type="match status" value="1"/>
</dbReference>
<feature type="region of interest" description="Disordered" evidence="2">
    <location>
        <begin position="807"/>
        <end position="828"/>
    </location>
</feature>
<organism evidence="3 4">
    <name type="scientific">Nocardiopsis exhalans</name>
    <dbReference type="NCBI Taxonomy" id="163604"/>
    <lineage>
        <taxon>Bacteria</taxon>
        <taxon>Bacillati</taxon>
        <taxon>Actinomycetota</taxon>
        <taxon>Actinomycetes</taxon>
        <taxon>Streptosporangiales</taxon>
        <taxon>Nocardiopsidaceae</taxon>
        <taxon>Nocardiopsis</taxon>
    </lineage>
</organism>
<proteinExistence type="predicted"/>
<reference evidence="3" key="1">
    <citation type="submission" date="2022-06" db="EMBL/GenBank/DDBJ databases">
        <authorList>
            <person name="Ping M."/>
        </authorList>
    </citation>
    <scope>NUCLEOTIDE SEQUENCE</scope>
    <source>
        <strain evidence="3">JCM11759T</strain>
    </source>
</reference>
<evidence type="ECO:0000313" key="4">
    <source>
        <dbReference type="Proteomes" id="UP001055940"/>
    </source>
</evidence>
<dbReference type="SUPFAM" id="SSF52540">
    <property type="entry name" value="P-loop containing nucleoside triphosphate hydrolases"/>
    <property type="match status" value="1"/>
</dbReference>
<evidence type="ECO:0000313" key="3">
    <source>
        <dbReference type="EMBL" id="USY22465.1"/>
    </source>
</evidence>
<dbReference type="RefSeq" id="WP_254421238.1">
    <property type="nucleotide sequence ID" value="NZ_BAAAJB010000067.1"/>
</dbReference>
<keyword evidence="4" id="KW-1185">Reference proteome</keyword>
<dbReference type="Proteomes" id="UP001055940">
    <property type="component" value="Chromosome"/>
</dbReference>
<feature type="region of interest" description="Disordered" evidence="2">
    <location>
        <begin position="315"/>
        <end position="335"/>
    </location>
</feature>
<feature type="region of interest" description="Disordered" evidence="2">
    <location>
        <begin position="351"/>
        <end position="402"/>
    </location>
</feature>
<dbReference type="Pfam" id="PF13558">
    <property type="entry name" value="SbcC_Walker_B"/>
    <property type="match status" value="1"/>
</dbReference>
<dbReference type="InterPro" id="IPR013496">
    <property type="entry name" value="CHP02680"/>
</dbReference>
<gene>
    <name evidence="3" type="ORF">NE857_13135</name>
</gene>
<feature type="coiled-coil region" evidence="1">
    <location>
        <begin position="451"/>
        <end position="485"/>
    </location>
</feature>
<protein>
    <submittedName>
        <fullName evidence="3">TIGR02680 family protein</fullName>
    </submittedName>
</protein>
<dbReference type="NCBIfam" id="TIGR02680">
    <property type="entry name" value="TIGR02680 family protein"/>
    <property type="match status" value="1"/>
</dbReference>
<evidence type="ECO:0000256" key="2">
    <source>
        <dbReference type="SAM" id="MobiDB-lite"/>
    </source>
</evidence>
<accession>A0ABY5DGI9</accession>
<dbReference type="EMBL" id="CP099837">
    <property type="protein sequence ID" value="USY22465.1"/>
    <property type="molecule type" value="Genomic_DNA"/>
</dbReference>
<evidence type="ECO:0000256" key="1">
    <source>
        <dbReference type="SAM" id="Coils"/>
    </source>
</evidence>
<feature type="compositionally biased region" description="Basic and acidic residues" evidence="2">
    <location>
        <begin position="359"/>
        <end position="378"/>
    </location>
</feature>
<feature type="compositionally biased region" description="Low complexity" evidence="2">
    <location>
        <begin position="379"/>
        <end position="399"/>
    </location>
</feature>
<keyword evidence="1" id="KW-0175">Coiled coil</keyword>